<gene>
    <name evidence="1" type="ORF">CTRU02_214787</name>
</gene>
<proteinExistence type="predicted"/>
<name>A0ACC3YFS2_COLTU</name>
<evidence type="ECO:0000313" key="1">
    <source>
        <dbReference type="EMBL" id="KAL0930712.1"/>
    </source>
</evidence>
<comment type="caution">
    <text evidence="1">The sequence shown here is derived from an EMBL/GenBank/DDBJ whole genome shotgun (WGS) entry which is preliminary data.</text>
</comment>
<keyword evidence="2" id="KW-1185">Reference proteome</keyword>
<dbReference type="Proteomes" id="UP000805649">
    <property type="component" value="Unassembled WGS sequence"/>
</dbReference>
<accession>A0ACC3YFS2</accession>
<reference evidence="1 2" key="1">
    <citation type="journal article" date="2020" name="Phytopathology">
        <title>Genome Sequence Resources of Colletotrichum truncatum, C. plurivorum, C. musicola, and C. sojae: Four Species Pathogenic to Soybean (Glycine max).</title>
        <authorList>
            <person name="Rogerio F."/>
            <person name="Boufleur T.R."/>
            <person name="Ciampi-Guillardi M."/>
            <person name="Sukno S.A."/>
            <person name="Thon M.R."/>
            <person name="Massola Junior N.S."/>
            <person name="Baroncelli R."/>
        </authorList>
    </citation>
    <scope>NUCLEOTIDE SEQUENCE [LARGE SCALE GENOMIC DNA]</scope>
    <source>
        <strain evidence="1 2">CMES1059</strain>
    </source>
</reference>
<evidence type="ECO:0000313" key="2">
    <source>
        <dbReference type="Proteomes" id="UP000805649"/>
    </source>
</evidence>
<protein>
    <submittedName>
        <fullName evidence="1">Uncharacterized protein</fullName>
    </submittedName>
</protein>
<dbReference type="EMBL" id="VUJX02000011">
    <property type="protein sequence ID" value="KAL0930712.1"/>
    <property type="molecule type" value="Genomic_DNA"/>
</dbReference>
<sequence length="271" mass="29244">MKIRRMTCDGKLPACSQCIDKGVRCEGYSHDFIFKSSAITAPRKRSEKPQGPEATGMGSLITHHGEQVIWDSTPGYSKGQSQAVPPPPLSWTMADIVALVIQNFAPVSVYDGPHKSLSRVCGGWIEALPILIGATDNGQVLASCVTALGTSIVFKGPDGRAPLADVLQAHGSALRALRMAFRRMNTQSWNQLIASIMCLCLSEVRLAFSPFLKPPVIDLLLSQLMLPTSDATWGAHANGISKLIQQRPPDFYAAGIPHKLFAGFRPILVSP</sequence>
<organism evidence="1 2">
    <name type="scientific">Colletotrichum truncatum</name>
    <name type="common">Anthracnose fungus</name>
    <name type="synonym">Colletotrichum capsici</name>
    <dbReference type="NCBI Taxonomy" id="5467"/>
    <lineage>
        <taxon>Eukaryota</taxon>
        <taxon>Fungi</taxon>
        <taxon>Dikarya</taxon>
        <taxon>Ascomycota</taxon>
        <taxon>Pezizomycotina</taxon>
        <taxon>Sordariomycetes</taxon>
        <taxon>Hypocreomycetidae</taxon>
        <taxon>Glomerellales</taxon>
        <taxon>Glomerellaceae</taxon>
        <taxon>Colletotrichum</taxon>
        <taxon>Colletotrichum truncatum species complex</taxon>
    </lineage>
</organism>